<dbReference type="Proteomes" id="UP000777784">
    <property type="component" value="Unassembled WGS sequence"/>
</dbReference>
<evidence type="ECO:0000256" key="1">
    <source>
        <dbReference type="SAM" id="MobiDB-lite"/>
    </source>
</evidence>
<proteinExistence type="predicted"/>
<protein>
    <submittedName>
        <fullName evidence="2">Uncharacterized protein</fullName>
    </submittedName>
</protein>
<reference evidence="2" key="1">
    <citation type="submission" date="2021-05" db="EMBL/GenBank/DDBJ databases">
        <title>Energy efficiency and biological interactions define the core microbiome of deep oligotrophic groundwater.</title>
        <authorList>
            <person name="Mehrshad M."/>
            <person name="Lopez-Fernandez M."/>
            <person name="Bell E."/>
            <person name="Bernier-Latmani R."/>
            <person name="Bertilsson S."/>
            <person name="Dopson M."/>
        </authorList>
    </citation>
    <scope>NUCLEOTIDE SEQUENCE</scope>
    <source>
        <strain evidence="2">Modern_marine.mb.64</strain>
    </source>
</reference>
<gene>
    <name evidence="2" type="ORF">KJ970_19840</name>
</gene>
<dbReference type="EMBL" id="JAHJDP010000116">
    <property type="protein sequence ID" value="MBU2693174.1"/>
    <property type="molecule type" value="Genomic_DNA"/>
</dbReference>
<name>A0A948W811_UNCEI</name>
<sequence>MVRTNIKLIHPAQIAAWGYQGCKTVQGVVNFCQKNKSSINCVWWKADNRKILMVDPQSFRQAWKETVGTQQYSKPQQKQPKQTQYKQSQYKKVMS</sequence>
<feature type="region of interest" description="Disordered" evidence="1">
    <location>
        <begin position="70"/>
        <end position="95"/>
    </location>
</feature>
<organism evidence="2 3">
    <name type="scientific">Eiseniibacteriota bacterium</name>
    <dbReference type="NCBI Taxonomy" id="2212470"/>
    <lineage>
        <taxon>Bacteria</taxon>
        <taxon>Candidatus Eiseniibacteriota</taxon>
    </lineage>
</organism>
<evidence type="ECO:0000313" key="3">
    <source>
        <dbReference type="Proteomes" id="UP000777784"/>
    </source>
</evidence>
<evidence type="ECO:0000313" key="2">
    <source>
        <dbReference type="EMBL" id="MBU2693174.1"/>
    </source>
</evidence>
<comment type="caution">
    <text evidence="2">The sequence shown here is derived from an EMBL/GenBank/DDBJ whole genome shotgun (WGS) entry which is preliminary data.</text>
</comment>
<dbReference type="AlphaFoldDB" id="A0A948W811"/>
<accession>A0A948W811</accession>